<comment type="similarity">
    <text evidence="1">Belongs to the bacterial ribosomal protein bL21 family.</text>
</comment>
<evidence type="ECO:0000313" key="4">
    <source>
        <dbReference type="Proteomes" id="UP000077266"/>
    </source>
</evidence>
<dbReference type="InParanoid" id="A0A165JA38"/>
<protein>
    <recommendedName>
        <fullName evidence="2">Large ribosomal subunit protein bL21m</fullName>
    </recommendedName>
</protein>
<gene>
    <name evidence="3" type="ORF">EXIGLDRAFT_504666</name>
</gene>
<dbReference type="GO" id="GO:0005762">
    <property type="term" value="C:mitochondrial large ribosomal subunit"/>
    <property type="evidence" value="ECO:0007669"/>
    <property type="project" value="TreeGrafter"/>
</dbReference>
<organism evidence="3 4">
    <name type="scientific">Exidia glandulosa HHB12029</name>
    <dbReference type="NCBI Taxonomy" id="1314781"/>
    <lineage>
        <taxon>Eukaryota</taxon>
        <taxon>Fungi</taxon>
        <taxon>Dikarya</taxon>
        <taxon>Basidiomycota</taxon>
        <taxon>Agaricomycotina</taxon>
        <taxon>Agaricomycetes</taxon>
        <taxon>Auriculariales</taxon>
        <taxon>Exidiaceae</taxon>
        <taxon>Exidia</taxon>
    </lineage>
</organism>
<dbReference type="PANTHER" id="PTHR21349:SF0">
    <property type="entry name" value="LARGE RIBOSOMAL SUBUNIT PROTEIN BL21M"/>
    <property type="match status" value="1"/>
</dbReference>
<sequence>MAAAKNMASALSLLRSQPSHYVVASVVGRRYLLAQGDVLTLPRLKDVRVGDTIALDNVHELGSRDYTLRGDPLIPPNTVNVRATVIEHTKGALETVVKFKRRKGYKLTIHNKQTYTKLRIAAIDIARPPIQQFA</sequence>
<dbReference type="AlphaFoldDB" id="A0A165JA38"/>
<name>A0A165JA38_EXIGL</name>
<accession>A0A165JA38</accession>
<keyword evidence="4" id="KW-1185">Reference proteome</keyword>
<dbReference type="SUPFAM" id="SSF141091">
    <property type="entry name" value="L21p-like"/>
    <property type="match status" value="1"/>
</dbReference>
<dbReference type="EMBL" id="KV425970">
    <property type="protein sequence ID" value="KZV94552.1"/>
    <property type="molecule type" value="Genomic_DNA"/>
</dbReference>
<evidence type="ECO:0000256" key="1">
    <source>
        <dbReference type="ARBA" id="ARBA00008563"/>
    </source>
</evidence>
<reference evidence="3 4" key="1">
    <citation type="journal article" date="2016" name="Mol. Biol. Evol.">
        <title>Comparative Genomics of Early-Diverging Mushroom-Forming Fungi Provides Insights into the Origins of Lignocellulose Decay Capabilities.</title>
        <authorList>
            <person name="Nagy L.G."/>
            <person name="Riley R."/>
            <person name="Tritt A."/>
            <person name="Adam C."/>
            <person name="Daum C."/>
            <person name="Floudas D."/>
            <person name="Sun H."/>
            <person name="Yadav J.S."/>
            <person name="Pangilinan J."/>
            <person name="Larsson K.H."/>
            <person name="Matsuura K."/>
            <person name="Barry K."/>
            <person name="Labutti K."/>
            <person name="Kuo R."/>
            <person name="Ohm R.A."/>
            <person name="Bhattacharya S.S."/>
            <person name="Shirouzu T."/>
            <person name="Yoshinaga Y."/>
            <person name="Martin F.M."/>
            <person name="Grigoriev I.V."/>
            <person name="Hibbett D.S."/>
        </authorList>
    </citation>
    <scope>NUCLEOTIDE SEQUENCE [LARGE SCALE GENOMIC DNA]</scope>
    <source>
        <strain evidence="3 4">HHB12029</strain>
    </source>
</reference>
<dbReference type="OrthoDB" id="5994at2759"/>
<dbReference type="Pfam" id="PF00829">
    <property type="entry name" value="Ribosomal_L21p"/>
    <property type="match status" value="1"/>
</dbReference>
<dbReference type="Proteomes" id="UP000077266">
    <property type="component" value="Unassembled WGS sequence"/>
</dbReference>
<dbReference type="InterPro" id="IPR036164">
    <property type="entry name" value="bL21-like_sf"/>
</dbReference>
<dbReference type="InterPro" id="IPR028909">
    <property type="entry name" value="bL21-like"/>
</dbReference>
<dbReference type="GO" id="GO:0003735">
    <property type="term" value="F:structural constituent of ribosome"/>
    <property type="evidence" value="ECO:0007669"/>
    <property type="project" value="TreeGrafter"/>
</dbReference>
<proteinExistence type="inferred from homology"/>
<dbReference type="STRING" id="1314781.A0A165JA38"/>
<evidence type="ECO:0000313" key="3">
    <source>
        <dbReference type="EMBL" id="KZV94552.1"/>
    </source>
</evidence>
<dbReference type="PANTHER" id="PTHR21349">
    <property type="entry name" value="50S RIBOSOMAL PROTEIN L21"/>
    <property type="match status" value="1"/>
</dbReference>
<evidence type="ECO:0000256" key="2">
    <source>
        <dbReference type="ARBA" id="ARBA00044129"/>
    </source>
</evidence>